<evidence type="ECO:0000313" key="2">
    <source>
        <dbReference type="EMBL" id="VFK79232.1"/>
    </source>
</evidence>
<evidence type="ECO:0000256" key="1">
    <source>
        <dbReference type="SAM" id="Phobius"/>
    </source>
</evidence>
<proteinExistence type="predicted"/>
<feature type="transmembrane region" description="Helical" evidence="1">
    <location>
        <begin position="20"/>
        <end position="44"/>
    </location>
</feature>
<feature type="transmembrane region" description="Helical" evidence="1">
    <location>
        <begin position="59"/>
        <end position="84"/>
    </location>
</feature>
<gene>
    <name evidence="2" type="ORF">BECKSD772D_GA0070982_104112</name>
</gene>
<dbReference type="EMBL" id="CAADHB010000041">
    <property type="protein sequence ID" value="VFK79232.1"/>
    <property type="molecule type" value="Genomic_DNA"/>
</dbReference>
<keyword evidence="1" id="KW-1133">Transmembrane helix</keyword>
<feature type="transmembrane region" description="Helical" evidence="1">
    <location>
        <begin position="118"/>
        <end position="136"/>
    </location>
</feature>
<keyword evidence="1" id="KW-0812">Transmembrane</keyword>
<reference evidence="2" key="1">
    <citation type="submission" date="2019-02" db="EMBL/GenBank/DDBJ databases">
        <authorList>
            <person name="Gruber-Vodicka R. H."/>
            <person name="Seah K. B. B."/>
        </authorList>
    </citation>
    <scope>NUCLEOTIDE SEQUENCE</scope>
    <source>
        <strain evidence="2">BECK_S127</strain>
    </source>
</reference>
<organism evidence="2">
    <name type="scientific">Candidatus Kentrum sp. SD</name>
    <dbReference type="NCBI Taxonomy" id="2126332"/>
    <lineage>
        <taxon>Bacteria</taxon>
        <taxon>Pseudomonadati</taxon>
        <taxon>Pseudomonadota</taxon>
        <taxon>Gammaproteobacteria</taxon>
        <taxon>Candidatus Kentrum</taxon>
    </lineage>
</organism>
<name>A0A451BLQ3_9GAMM</name>
<dbReference type="AlphaFoldDB" id="A0A451BLQ3"/>
<accession>A0A451BLQ3</accession>
<sequence>MMGERFIAKRKKKSFSSTIYDIFVLLSALVTVVIGLGIGGYVVIQGATGRFSILSGNGLLTYMLTVAPGLLIAVIGAVFAWIILRKLEANVHRESEENHSINEPSPPKVSKVVRQSDYIMPLMYVLGIVLAVMYVLHTR</sequence>
<keyword evidence="1" id="KW-0472">Membrane</keyword>
<protein>
    <submittedName>
        <fullName evidence="2">Uncharacterized protein</fullName>
    </submittedName>
</protein>